<proteinExistence type="predicted"/>
<feature type="region of interest" description="Disordered" evidence="1">
    <location>
        <begin position="690"/>
        <end position="849"/>
    </location>
</feature>
<name>A0A7R7VK19_ASPCH</name>
<dbReference type="InterPro" id="IPR042511">
    <property type="entry name" value="Sld3"/>
</dbReference>
<feature type="region of interest" description="Disordered" evidence="1">
    <location>
        <begin position="438"/>
        <end position="462"/>
    </location>
</feature>
<evidence type="ECO:0000259" key="2">
    <source>
        <dbReference type="Pfam" id="PF08639"/>
    </source>
</evidence>
<feature type="compositionally biased region" description="Basic and acidic residues" evidence="1">
    <location>
        <begin position="690"/>
        <end position="702"/>
    </location>
</feature>
<dbReference type="GO" id="GO:0031261">
    <property type="term" value="C:DNA replication preinitiation complex"/>
    <property type="evidence" value="ECO:0007669"/>
    <property type="project" value="TreeGrafter"/>
</dbReference>
<organism evidence="3 4">
    <name type="scientific">Aspergillus chevalieri</name>
    <name type="common">Eurotium chevalieri</name>
    <dbReference type="NCBI Taxonomy" id="182096"/>
    <lineage>
        <taxon>Eukaryota</taxon>
        <taxon>Fungi</taxon>
        <taxon>Dikarya</taxon>
        <taxon>Ascomycota</taxon>
        <taxon>Pezizomycotina</taxon>
        <taxon>Eurotiomycetes</taxon>
        <taxon>Eurotiomycetidae</taxon>
        <taxon>Eurotiales</taxon>
        <taxon>Aspergillaceae</taxon>
        <taxon>Aspergillus</taxon>
        <taxon>Aspergillus subgen. Aspergillus</taxon>
    </lineage>
</organism>
<dbReference type="KEGG" id="ache:ACHE_30118A"/>
<feature type="compositionally biased region" description="Basic residues" evidence="1">
    <location>
        <begin position="578"/>
        <end position="588"/>
    </location>
</feature>
<feature type="compositionally biased region" description="Polar residues" evidence="1">
    <location>
        <begin position="545"/>
        <end position="556"/>
    </location>
</feature>
<dbReference type="AlphaFoldDB" id="A0A7R7VK19"/>
<keyword evidence="4" id="KW-1185">Reference proteome</keyword>
<dbReference type="Gene3D" id="1.20.58.2130">
    <property type="match status" value="1"/>
</dbReference>
<dbReference type="GeneID" id="66980490"/>
<evidence type="ECO:0000313" key="4">
    <source>
        <dbReference type="Proteomes" id="UP000637239"/>
    </source>
</evidence>
<dbReference type="Pfam" id="PF08639">
    <property type="entry name" value="Sld3_STD"/>
    <property type="match status" value="1"/>
</dbReference>
<feature type="region of interest" description="Disordered" evidence="1">
    <location>
        <begin position="545"/>
        <end position="637"/>
    </location>
</feature>
<evidence type="ECO:0000256" key="1">
    <source>
        <dbReference type="SAM" id="MobiDB-lite"/>
    </source>
</evidence>
<dbReference type="Proteomes" id="UP000637239">
    <property type="component" value="Chromosome 3"/>
</dbReference>
<feature type="compositionally biased region" description="Low complexity" evidence="1">
    <location>
        <begin position="814"/>
        <end position="825"/>
    </location>
</feature>
<dbReference type="GO" id="GO:0006270">
    <property type="term" value="P:DNA replication initiation"/>
    <property type="evidence" value="ECO:0007669"/>
    <property type="project" value="InterPro"/>
</dbReference>
<feature type="region of interest" description="Disordered" evidence="1">
    <location>
        <begin position="911"/>
        <end position="944"/>
    </location>
</feature>
<reference evidence="3" key="2">
    <citation type="submission" date="2021-02" db="EMBL/GenBank/DDBJ databases">
        <title>Aspergillus chevalieri M1 genome sequence.</title>
        <authorList>
            <person name="Kadooka C."/>
            <person name="Mori K."/>
            <person name="Futagami T."/>
        </authorList>
    </citation>
    <scope>NUCLEOTIDE SEQUENCE</scope>
    <source>
        <strain evidence="3">M1</strain>
    </source>
</reference>
<dbReference type="EMBL" id="AP024418">
    <property type="protein sequence ID" value="BCR86131.1"/>
    <property type="molecule type" value="Genomic_DNA"/>
</dbReference>
<gene>
    <name evidence="3" type="ORF">ACHE_30118A</name>
</gene>
<protein>
    <recommendedName>
        <fullName evidence="2">DNA replication regulator Sld3 C-terminal domain-containing protein</fullName>
    </recommendedName>
</protein>
<dbReference type="InterPro" id="IPR013948">
    <property type="entry name" value="DNA_replication_reg_Sld3_C"/>
</dbReference>
<feature type="domain" description="DNA replication regulator Sld3 C-terminal" evidence="2">
    <location>
        <begin position="271"/>
        <end position="802"/>
    </location>
</feature>
<accession>A0A7R7VK19</accession>
<dbReference type="PANTHER" id="PTHR28067:SF1">
    <property type="entry name" value="DNA REPLICATION REGULATOR SLD3"/>
    <property type="match status" value="1"/>
</dbReference>
<evidence type="ECO:0000313" key="3">
    <source>
        <dbReference type="EMBL" id="BCR86131.1"/>
    </source>
</evidence>
<sequence length="944" mass="104079">MASRESPVVPESVNSLANAYALPSLKKRKTWHPPAKNLGSSSIVIRAPATSLSDDRYILDPITLLPRSRVPFSWLDPSSSTLWPVPSGSLFVADAPILENELRERVEPTVLAVRSTADGGLYVVERVKKGIYAVSRLGPWVQEGDIFVAVKGWSASAAIADEQTARCQSPVADGTVEWWEVARVEEPLVDVDSLSGKGARLDICDAFLDQEEDNVLPVESVESQTASIAAPNLERSSSTGARMPSIAMNDTQEQLDAMVPTGVDDQQSPQELLDGLRDQYLQALYISKTSLAYFAKGPQTRCRNAFQSTEPDSPKTPVGLVSFYREAILPAKKMDFKYKETIPATVRDVIFSVSDDDTAQTKKRKSRKKKKLGKNGLYPDEEDFIRAWWKDRSLSENGVAIETSREAGMKKHVADLRLRETQLQILLILETMALESALPDGRKQDGGNGEDSPDEKSKKSKSKKLQDLNVVLELHLDRLCIWHAVSFDDIAIPESIKDTEKKHLSGKKAESDAVRDFCTEVIVPFYASRLPDKCKLITRKFGVSSSTTPVKQSQAKKTPRRESESAAKRQLQQQQQQHLKHLKPRRSLQRVLTDEKSATSQGRHPLQRSKTAPSKPDSRRESMEPLLPMASANVRGGIQKAKRVENREVDLNAQARQHETKLKKVQLLADQKKELDAAINALRRPNRELVAKDIAEDADKRTTSGSGGSSRKQKNPVRNPLGQGVQVMATPKGSRKRDATFDLPPPPLPINMVRSFPGHSNERSPPPDESDAQMVPGSTVRPNSFSTASGRDMGAVQETPTRRPTKPFESPCFSKSKSTTYTSNTLFRVPNCPSSTQPTELAPSTPVSSRRIPIAQPQFNSSIAETPPRIQQQTTVPIPTPTIAEPAAARPTAVLSTPVKKGSVQETPVKKNFLAPGDSSTVPVTPEKSIYEQLGWSEEEDLGF</sequence>
<feature type="compositionally biased region" description="Polar residues" evidence="1">
    <location>
        <begin position="598"/>
        <end position="612"/>
    </location>
</feature>
<dbReference type="PANTHER" id="PTHR28067">
    <property type="entry name" value="DNA REPLICATION REGULATOR SLD3"/>
    <property type="match status" value="1"/>
</dbReference>
<reference evidence="3" key="1">
    <citation type="submission" date="2021-01" db="EMBL/GenBank/DDBJ databases">
        <authorList>
            <consortium name="Aspergillus chevalieri M1 genome sequencing consortium"/>
            <person name="Kazuki M."/>
            <person name="Futagami T."/>
        </authorList>
    </citation>
    <scope>NUCLEOTIDE SEQUENCE</scope>
    <source>
        <strain evidence="3">M1</strain>
    </source>
</reference>
<feature type="compositionally biased region" description="Polar residues" evidence="1">
    <location>
        <begin position="780"/>
        <end position="789"/>
    </location>
</feature>
<dbReference type="RefSeq" id="XP_043134653.1">
    <property type="nucleotide sequence ID" value="XM_043276701.1"/>
</dbReference>